<evidence type="ECO:0000313" key="2">
    <source>
        <dbReference type="Proteomes" id="UP000677054"/>
    </source>
</evidence>
<name>A0A7R9FP11_9CRUS</name>
<dbReference type="AlphaFoldDB" id="A0A7R9FP11"/>
<organism evidence="1">
    <name type="scientific">Darwinula stevensoni</name>
    <dbReference type="NCBI Taxonomy" id="69355"/>
    <lineage>
        <taxon>Eukaryota</taxon>
        <taxon>Metazoa</taxon>
        <taxon>Ecdysozoa</taxon>
        <taxon>Arthropoda</taxon>
        <taxon>Crustacea</taxon>
        <taxon>Oligostraca</taxon>
        <taxon>Ostracoda</taxon>
        <taxon>Podocopa</taxon>
        <taxon>Podocopida</taxon>
        <taxon>Darwinulocopina</taxon>
        <taxon>Darwinuloidea</taxon>
        <taxon>Darwinulidae</taxon>
        <taxon>Darwinula</taxon>
    </lineage>
</organism>
<evidence type="ECO:0000313" key="1">
    <source>
        <dbReference type="EMBL" id="CAD7249986.1"/>
    </source>
</evidence>
<accession>A0A7R9FP11</accession>
<dbReference type="OrthoDB" id="5973987at2759"/>
<dbReference type="EMBL" id="LR902112">
    <property type="protein sequence ID" value="CAD7249986.1"/>
    <property type="molecule type" value="Genomic_DNA"/>
</dbReference>
<gene>
    <name evidence="1" type="ORF">DSTB1V02_LOCUS9770</name>
</gene>
<proteinExistence type="predicted"/>
<reference evidence="1" key="1">
    <citation type="submission" date="2020-11" db="EMBL/GenBank/DDBJ databases">
        <authorList>
            <person name="Tran Van P."/>
        </authorList>
    </citation>
    <scope>NUCLEOTIDE SEQUENCE</scope>
</reference>
<dbReference type="Proteomes" id="UP000677054">
    <property type="component" value="Unassembled WGS sequence"/>
</dbReference>
<keyword evidence="2" id="KW-1185">Reference proteome</keyword>
<dbReference type="EMBL" id="CAJPEV010002595">
    <property type="protein sequence ID" value="CAG0897429.1"/>
    <property type="molecule type" value="Genomic_DNA"/>
</dbReference>
<sequence>MTSGKQEEEDSDMVSRRKILSRSRDDLNLDYAYLEDEEDVWYQKEKLFRGHFLHGTVCMGRVPHVSVARSEKFPSRSVRKRN</sequence>
<protein>
    <submittedName>
        <fullName evidence="1">Uncharacterized protein</fullName>
    </submittedName>
</protein>